<name>A0ABW5MZA7_9FLAO</name>
<dbReference type="InterPro" id="IPR052173">
    <property type="entry name" value="Beta-lactam_resp_regulator"/>
</dbReference>
<dbReference type="RefSeq" id="WP_377768071.1">
    <property type="nucleotide sequence ID" value="NZ_JBHULB010000080.1"/>
</dbReference>
<evidence type="ECO:0000256" key="2">
    <source>
        <dbReference type="SAM" id="Phobius"/>
    </source>
</evidence>
<feature type="region of interest" description="Disordered" evidence="1">
    <location>
        <begin position="439"/>
        <end position="486"/>
    </location>
</feature>
<dbReference type="Proteomes" id="UP001597526">
    <property type="component" value="Unassembled WGS sequence"/>
</dbReference>
<gene>
    <name evidence="4" type="ORF">ACFSQJ_16525</name>
</gene>
<dbReference type="EMBL" id="JBHULB010000080">
    <property type="protein sequence ID" value="MFD2588542.1"/>
    <property type="molecule type" value="Genomic_DNA"/>
</dbReference>
<accession>A0ABW5MZA7</accession>
<reference evidence="5" key="1">
    <citation type="journal article" date="2019" name="Int. J. Syst. Evol. Microbiol.">
        <title>The Global Catalogue of Microorganisms (GCM) 10K type strain sequencing project: providing services to taxonomists for standard genome sequencing and annotation.</title>
        <authorList>
            <consortium name="The Broad Institute Genomics Platform"/>
            <consortium name="The Broad Institute Genome Sequencing Center for Infectious Disease"/>
            <person name="Wu L."/>
            <person name="Ma J."/>
        </authorList>
    </citation>
    <scope>NUCLEOTIDE SEQUENCE [LARGE SCALE GENOMIC DNA]</scope>
    <source>
        <strain evidence="5">KCTC 52368</strain>
    </source>
</reference>
<sequence>MLIYIIKSAACMAIFLLFYKLLLEKENMHVFKRFYLMLALIASLIIPGLVFIEYVEPVVTTYTSANSFIETSTSALIESPARDIDVVNWPLLAWTIYGIGALIFGIRFLRNLFQILNRIRRNTKVKQGFSIKVLLLEQLPPHTFFKYIFLNKEKFETNTIPKEVLLHEEIHAKQRHSFDVVFIELLQVILWFNPLLYFFKKSIKLNHEFLADSAVIAKNVSTSNYQNTLLSYLSQDSLHKYQSVSIAIGMANAINYSSIKKRFKVMKTRTSKKAILLRSILLLPLLTIMLYGFSETKTIQRTNPDVGKNIKKELDHVNQLQVNILNAEGASKKEVSEFNSLAEKYNAISIENRVIPLGDLKILESIYRKMSSEQKEKAQPFPECLPKNIQKGASREQMATYNALARKYNEMDSDNMRILMKDVEQLKYIYSIMSDKQKADAEPFPDFPEPPPAPNHPNIPNPPSPTKSIGVSNGGATTIPKPLSPTVMNGKASTIPTPPLPPEPIEPLDHIIAMAKEGAVFFFEGKEISSDKAIELFKKRQDLNISTTNSNSKRPQVRISKEPINIGAVTKKESELLKYARELEKKNAHFYLDNKHISSKKALSIIAKKIYNRVETFPYTSKTPEVRIYTKPLSQKKSSGTNLETGNIKVNGKELFYSTKNGTTSYFNKKGEQVDKKGRTLVREQEKSPTFYFNGEKITSVKAHELLKNNKSIQVTTEDYSEDEYAIVLTDLSKVSYHNYNKNTNPNSVIDLTEMIEKEALFFYNDQPISVEKALWLTQNEHIDRVNNVGSKSGKPKVYLWKKV</sequence>
<feature type="domain" description="Peptidase M56" evidence="3">
    <location>
        <begin position="164"/>
        <end position="264"/>
    </location>
</feature>
<keyword evidence="2" id="KW-1133">Transmembrane helix</keyword>
<evidence type="ECO:0000313" key="4">
    <source>
        <dbReference type="EMBL" id="MFD2588542.1"/>
    </source>
</evidence>
<keyword evidence="5" id="KW-1185">Reference proteome</keyword>
<comment type="caution">
    <text evidence="4">The sequence shown here is derived from an EMBL/GenBank/DDBJ whole genome shotgun (WGS) entry which is preliminary data.</text>
</comment>
<dbReference type="CDD" id="cd07341">
    <property type="entry name" value="M56_BlaR1_MecR1_like"/>
    <property type="match status" value="1"/>
</dbReference>
<evidence type="ECO:0000313" key="5">
    <source>
        <dbReference type="Proteomes" id="UP001597526"/>
    </source>
</evidence>
<evidence type="ECO:0000259" key="3">
    <source>
        <dbReference type="Pfam" id="PF05569"/>
    </source>
</evidence>
<dbReference type="PANTHER" id="PTHR34978">
    <property type="entry name" value="POSSIBLE SENSOR-TRANSDUCER PROTEIN BLAR"/>
    <property type="match status" value="1"/>
</dbReference>
<dbReference type="PANTHER" id="PTHR34978:SF3">
    <property type="entry name" value="SLR0241 PROTEIN"/>
    <property type="match status" value="1"/>
</dbReference>
<feature type="compositionally biased region" description="Polar residues" evidence="1">
    <location>
        <begin position="466"/>
        <end position="476"/>
    </location>
</feature>
<protein>
    <submittedName>
        <fullName evidence="4">M56 family metallopeptidase</fullName>
    </submittedName>
</protein>
<dbReference type="InterPro" id="IPR008756">
    <property type="entry name" value="Peptidase_M56"/>
</dbReference>
<feature type="transmembrane region" description="Helical" evidence="2">
    <location>
        <begin position="91"/>
        <end position="109"/>
    </location>
</feature>
<evidence type="ECO:0000256" key="1">
    <source>
        <dbReference type="SAM" id="MobiDB-lite"/>
    </source>
</evidence>
<feature type="transmembrane region" description="Helical" evidence="2">
    <location>
        <begin position="34"/>
        <end position="52"/>
    </location>
</feature>
<feature type="compositionally biased region" description="Pro residues" evidence="1">
    <location>
        <begin position="445"/>
        <end position="465"/>
    </location>
</feature>
<keyword evidence="2" id="KW-0812">Transmembrane</keyword>
<organism evidence="4 5">
    <name type="scientific">Croceitalea marina</name>
    <dbReference type="NCBI Taxonomy" id="1775166"/>
    <lineage>
        <taxon>Bacteria</taxon>
        <taxon>Pseudomonadati</taxon>
        <taxon>Bacteroidota</taxon>
        <taxon>Flavobacteriia</taxon>
        <taxon>Flavobacteriales</taxon>
        <taxon>Flavobacteriaceae</taxon>
        <taxon>Croceitalea</taxon>
    </lineage>
</organism>
<keyword evidence="2" id="KW-0472">Membrane</keyword>
<feature type="transmembrane region" description="Helical" evidence="2">
    <location>
        <begin position="6"/>
        <end position="22"/>
    </location>
</feature>
<feature type="transmembrane region" description="Helical" evidence="2">
    <location>
        <begin position="275"/>
        <end position="293"/>
    </location>
</feature>
<proteinExistence type="predicted"/>
<dbReference type="Pfam" id="PF05569">
    <property type="entry name" value="Peptidase_M56"/>
    <property type="match status" value="1"/>
</dbReference>